<gene>
    <name evidence="1" type="ORF">FEM48_Zijuj05G0092800</name>
</gene>
<dbReference type="EMBL" id="JAEACU010000005">
    <property type="protein sequence ID" value="KAH7528633.1"/>
    <property type="molecule type" value="Genomic_DNA"/>
</dbReference>
<dbReference type="AlphaFoldDB" id="A0A978VE44"/>
<dbReference type="Gene3D" id="1.20.1050.10">
    <property type="match status" value="1"/>
</dbReference>
<sequence length="72" mass="8117">MGSFQIRREKESAIKAAVESLANVEKQIEGKKFFGGEEIGYLDSAHWLNVMEEVGGMKLLIRRTSHHSINDV</sequence>
<reference evidence="1" key="1">
    <citation type="journal article" date="2021" name="Front. Plant Sci.">
        <title>Chromosome-Scale Genome Assembly for Chinese Sour Jujube and Insights Into Its Genome Evolution and Domestication Signature.</title>
        <authorList>
            <person name="Shen L.-Y."/>
            <person name="Luo H."/>
            <person name="Wang X.-L."/>
            <person name="Wang X.-M."/>
            <person name="Qiu X.-J."/>
            <person name="Liu H."/>
            <person name="Zhou S.-S."/>
            <person name="Jia K.-H."/>
            <person name="Nie S."/>
            <person name="Bao Y.-T."/>
            <person name="Zhang R.-G."/>
            <person name="Yun Q.-Z."/>
            <person name="Chai Y.-H."/>
            <person name="Lu J.-Y."/>
            <person name="Li Y."/>
            <person name="Zhao S.-W."/>
            <person name="Mao J.-F."/>
            <person name="Jia S.-G."/>
            <person name="Mao Y.-M."/>
        </authorList>
    </citation>
    <scope>NUCLEOTIDE SEQUENCE</scope>
    <source>
        <strain evidence="1">AT0</strain>
        <tissue evidence="1">Leaf</tissue>
    </source>
</reference>
<dbReference type="InterPro" id="IPR036282">
    <property type="entry name" value="Glutathione-S-Trfase_C_sf"/>
</dbReference>
<evidence type="ECO:0000313" key="2">
    <source>
        <dbReference type="Proteomes" id="UP000813462"/>
    </source>
</evidence>
<name>A0A978VE44_ZIZJJ</name>
<comment type="caution">
    <text evidence="1">The sequence shown here is derived from an EMBL/GenBank/DDBJ whole genome shotgun (WGS) entry which is preliminary data.</text>
</comment>
<dbReference type="Proteomes" id="UP000813462">
    <property type="component" value="Unassembled WGS sequence"/>
</dbReference>
<proteinExistence type="predicted"/>
<protein>
    <submittedName>
        <fullName evidence="1">Uncharacterized protein</fullName>
    </submittedName>
</protein>
<dbReference type="SUPFAM" id="SSF47616">
    <property type="entry name" value="GST C-terminal domain-like"/>
    <property type="match status" value="1"/>
</dbReference>
<organism evidence="1 2">
    <name type="scientific">Ziziphus jujuba var. spinosa</name>
    <dbReference type="NCBI Taxonomy" id="714518"/>
    <lineage>
        <taxon>Eukaryota</taxon>
        <taxon>Viridiplantae</taxon>
        <taxon>Streptophyta</taxon>
        <taxon>Embryophyta</taxon>
        <taxon>Tracheophyta</taxon>
        <taxon>Spermatophyta</taxon>
        <taxon>Magnoliopsida</taxon>
        <taxon>eudicotyledons</taxon>
        <taxon>Gunneridae</taxon>
        <taxon>Pentapetalae</taxon>
        <taxon>rosids</taxon>
        <taxon>fabids</taxon>
        <taxon>Rosales</taxon>
        <taxon>Rhamnaceae</taxon>
        <taxon>Paliureae</taxon>
        <taxon>Ziziphus</taxon>
    </lineage>
</organism>
<evidence type="ECO:0000313" key="1">
    <source>
        <dbReference type="EMBL" id="KAH7528633.1"/>
    </source>
</evidence>
<accession>A0A978VE44</accession>